<proteinExistence type="predicted"/>
<feature type="region of interest" description="Disordered" evidence="1">
    <location>
        <begin position="186"/>
        <end position="267"/>
    </location>
</feature>
<dbReference type="AlphaFoldDB" id="A0AAN6IXE8"/>
<protein>
    <recommendedName>
        <fullName evidence="4">HNH nuclease domain-containing protein</fullName>
    </recommendedName>
</protein>
<sequence>MAEYLQFSKYVARGLLTFDHLGDEQNGLPLCPSCHREFDDLNNPGLLFIPTHLDYFINFELEDYRNRLDVTRRLSHIPPRVVPTPQMYADYLKGCEIIPPEAKGGSYWRYTLRDFFPLHADKSFIPGLGPFKEPGLWCGAPMAALRRAFQVIGDPATTEGVSEAQLDQLWQLRKLYARRIPRTDLLPSHTSTASDQDAGHITTSDTEKAAQAPATASENAAPAQPIPTAFINDQTRRKRSRSSPGSSADGAAALEPSIETINREAKVPRLERFGRGSSTEINIERYLTMLKSPTR</sequence>
<comment type="caution">
    <text evidence="2">The sequence shown here is derived from an EMBL/GenBank/DDBJ whole genome shotgun (WGS) entry which is preliminary data.</text>
</comment>
<dbReference type="EMBL" id="JAJGCB010000003">
    <property type="protein sequence ID" value="KAJ8993658.1"/>
    <property type="molecule type" value="Genomic_DNA"/>
</dbReference>
<evidence type="ECO:0000313" key="3">
    <source>
        <dbReference type="Proteomes" id="UP001161757"/>
    </source>
</evidence>
<name>A0AAN6IXE8_EXODE</name>
<feature type="compositionally biased region" description="Low complexity" evidence="1">
    <location>
        <begin position="209"/>
        <end position="223"/>
    </location>
</feature>
<organism evidence="2 3">
    <name type="scientific">Exophiala dermatitidis</name>
    <name type="common">Black yeast-like fungus</name>
    <name type="synonym">Wangiella dermatitidis</name>
    <dbReference type="NCBI Taxonomy" id="5970"/>
    <lineage>
        <taxon>Eukaryota</taxon>
        <taxon>Fungi</taxon>
        <taxon>Dikarya</taxon>
        <taxon>Ascomycota</taxon>
        <taxon>Pezizomycotina</taxon>
        <taxon>Eurotiomycetes</taxon>
        <taxon>Chaetothyriomycetidae</taxon>
        <taxon>Chaetothyriales</taxon>
        <taxon>Herpotrichiellaceae</taxon>
        <taxon>Exophiala</taxon>
    </lineage>
</organism>
<dbReference type="Proteomes" id="UP001161757">
    <property type="component" value="Unassembled WGS sequence"/>
</dbReference>
<reference evidence="2" key="1">
    <citation type="submission" date="2023-01" db="EMBL/GenBank/DDBJ databases">
        <title>Exophiala dermititidis isolated from Cystic Fibrosis Patient.</title>
        <authorList>
            <person name="Kurbessoian T."/>
            <person name="Crocker A."/>
            <person name="Murante D."/>
            <person name="Hogan D.A."/>
            <person name="Stajich J.E."/>
        </authorList>
    </citation>
    <scope>NUCLEOTIDE SEQUENCE</scope>
    <source>
        <strain evidence="2">Ex8</strain>
    </source>
</reference>
<evidence type="ECO:0000256" key="1">
    <source>
        <dbReference type="SAM" id="MobiDB-lite"/>
    </source>
</evidence>
<evidence type="ECO:0000313" key="2">
    <source>
        <dbReference type="EMBL" id="KAJ8993658.1"/>
    </source>
</evidence>
<accession>A0AAN6IXE8</accession>
<feature type="compositionally biased region" description="Low complexity" evidence="1">
    <location>
        <begin position="242"/>
        <end position="253"/>
    </location>
</feature>
<evidence type="ECO:0008006" key="4">
    <source>
        <dbReference type="Google" id="ProtNLM"/>
    </source>
</evidence>
<gene>
    <name evidence="2" type="ORF">HRR80_002164</name>
</gene>